<comment type="caution">
    <text evidence="5">The sequence shown here is derived from an EMBL/GenBank/DDBJ whole genome shotgun (WGS) entry which is preliminary data.</text>
</comment>
<dbReference type="InterPro" id="IPR045857">
    <property type="entry name" value="O16G_dom_2"/>
</dbReference>
<gene>
    <name evidence="5" type="ORF">JL811_02510</name>
</gene>
<dbReference type="Gene3D" id="3.90.400.10">
    <property type="entry name" value="Oligo-1,6-glucosidase, Domain 2"/>
    <property type="match status" value="1"/>
</dbReference>
<reference evidence="5" key="1">
    <citation type="submission" date="2021-01" db="EMBL/GenBank/DDBJ databases">
        <title>Tabrizicola alba sp. nov. a motile alkaliphilic bacterium isolated from a soda lake.</title>
        <authorList>
            <person name="Szuroczki S."/>
            <person name="Abbaszade G."/>
            <person name="Schumann P."/>
            <person name="Toth E."/>
        </authorList>
    </citation>
    <scope>NUCLEOTIDE SEQUENCE</scope>
    <source>
        <strain evidence="5">DMG-N-6</strain>
    </source>
</reference>
<protein>
    <submittedName>
        <fullName evidence="5">Alpha-glucosidase</fullName>
    </submittedName>
</protein>
<dbReference type="RefSeq" id="WP_202687179.1">
    <property type="nucleotide sequence ID" value="NZ_JAESVN010000001.1"/>
</dbReference>
<dbReference type="EMBL" id="JAESVN010000001">
    <property type="protein sequence ID" value="MBL4916082.1"/>
    <property type="molecule type" value="Genomic_DNA"/>
</dbReference>
<dbReference type="PANTHER" id="PTHR10357:SF179">
    <property type="entry name" value="NEUTRAL AND BASIC AMINO ACID TRANSPORT PROTEIN RBAT"/>
    <property type="match status" value="1"/>
</dbReference>
<sequence>MMEWWRGSVTYQIYPRSFQDSSGSGVGDLAGITRRLDHVARLGVDAVWLSPVFPSPMADMGYDVSDYTDIDPSFGTLADFDALVARAHDLGLKVIIDQVLSHSSDRHPHFIESRASRDNAKSDWYVWADARPDGSPPNNWLSVFGGSAWEWDSRRRQYYLHNFLPSQPDFNFHNPAVQDWLLSTLRFWLDRGVDGFRLDTVNYYFHDAALRSNPPEPGNAPAPAVNPYDMQRHLHSKTQAENIGFLERLRALMDEYDARTTVGEVGEAAAHSLPIMAEYTRPGRLHMAYSFAMLGPDFTAAHFRSQIEGFYRAAPEGCPCWSFSNHDVIRHVSRWSDHGEPEPLARLTAAMLTGFQGSLCLYQGEELGQTETDILYHELTDPPGFRFWPDYKGRDGCRTPMVWDGSAHGGFTTGRPWLPVKPEQAARHVAGQEGVAGSVLETWRALLAFRRAQLALRLGTSVFLDLPEPVLGFVRQQGKAAVLCLYNLSPHPQALTVSGADALIGPSQAVTRDGDALRLGANGFAFLSLPDGGRGLSVRG</sequence>
<evidence type="ECO:0000313" key="6">
    <source>
        <dbReference type="Proteomes" id="UP000648908"/>
    </source>
</evidence>
<dbReference type="PANTHER" id="PTHR10357">
    <property type="entry name" value="ALPHA-AMYLASE FAMILY MEMBER"/>
    <property type="match status" value="1"/>
</dbReference>
<dbReference type="Proteomes" id="UP000648908">
    <property type="component" value="Unassembled WGS sequence"/>
</dbReference>
<dbReference type="CDD" id="cd11330">
    <property type="entry name" value="AmyAc_OligoGlu"/>
    <property type="match status" value="1"/>
</dbReference>
<evidence type="ECO:0000256" key="2">
    <source>
        <dbReference type="ARBA" id="ARBA00022801"/>
    </source>
</evidence>
<name>A0A8K0XZS1_9RHOB</name>
<keyword evidence="3" id="KW-0326">Glycosidase</keyword>
<dbReference type="InterPro" id="IPR013780">
    <property type="entry name" value="Glyco_hydro_b"/>
</dbReference>
<dbReference type="SUPFAM" id="SSF51445">
    <property type="entry name" value="(Trans)glycosidases"/>
    <property type="match status" value="1"/>
</dbReference>
<organism evidence="5 6">
    <name type="scientific">Szabonella alba</name>
    <dbReference type="NCBI Taxonomy" id="2804194"/>
    <lineage>
        <taxon>Bacteria</taxon>
        <taxon>Pseudomonadati</taxon>
        <taxon>Pseudomonadota</taxon>
        <taxon>Alphaproteobacteria</taxon>
        <taxon>Rhodobacterales</taxon>
        <taxon>Paracoccaceae</taxon>
        <taxon>Szabonella</taxon>
    </lineage>
</organism>
<feature type="domain" description="Glycosyl hydrolase family 13 catalytic" evidence="4">
    <location>
        <begin position="12"/>
        <end position="398"/>
    </location>
</feature>
<accession>A0A8K0XZS1</accession>
<dbReference type="InterPro" id="IPR017853">
    <property type="entry name" value="GH"/>
</dbReference>
<evidence type="ECO:0000313" key="5">
    <source>
        <dbReference type="EMBL" id="MBL4916082.1"/>
    </source>
</evidence>
<dbReference type="Gene3D" id="3.20.20.80">
    <property type="entry name" value="Glycosidases"/>
    <property type="match status" value="1"/>
</dbReference>
<keyword evidence="2" id="KW-0378">Hydrolase</keyword>
<evidence type="ECO:0000256" key="1">
    <source>
        <dbReference type="ARBA" id="ARBA00008061"/>
    </source>
</evidence>
<evidence type="ECO:0000259" key="4">
    <source>
        <dbReference type="SMART" id="SM00642"/>
    </source>
</evidence>
<keyword evidence="6" id="KW-1185">Reference proteome</keyword>
<dbReference type="AlphaFoldDB" id="A0A8K0XZS1"/>
<evidence type="ECO:0000256" key="3">
    <source>
        <dbReference type="ARBA" id="ARBA00023295"/>
    </source>
</evidence>
<comment type="similarity">
    <text evidence="1">Belongs to the glycosyl hydrolase 13 family.</text>
</comment>
<dbReference type="GO" id="GO:0004556">
    <property type="term" value="F:alpha-amylase activity"/>
    <property type="evidence" value="ECO:0007669"/>
    <property type="project" value="TreeGrafter"/>
</dbReference>
<dbReference type="Pfam" id="PF00128">
    <property type="entry name" value="Alpha-amylase"/>
    <property type="match status" value="1"/>
</dbReference>
<dbReference type="Gene3D" id="2.60.40.1180">
    <property type="entry name" value="Golgi alpha-mannosidase II"/>
    <property type="match status" value="1"/>
</dbReference>
<dbReference type="FunFam" id="3.90.400.10:FF:000002">
    <property type="entry name" value="Sucrose isomerase"/>
    <property type="match status" value="1"/>
</dbReference>
<proteinExistence type="inferred from homology"/>
<dbReference type="InterPro" id="IPR006047">
    <property type="entry name" value="GH13_cat_dom"/>
</dbReference>
<dbReference type="SMART" id="SM00642">
    <property type="entry name" value="Aamy"/>
    <property type="match status" value="1"/>
</dbReference>
<dbReference type="GO" id="GO:0009313">
    <property type="term" value="P:oligosaccharide catabolic process"/>
    <property type="evidence" value="ECO:0007669"/>
    <property type="project" value="TreeGrafter"/>
</dbReference>